<dbReference type="AlphaFoldDB" id="A0A0K1QBN0"/>
<dbReference type="KEGG" id="llu:AKJ09_09478"/>
<reference evidence="2 3" key="1">
    <citation type="submission" date="2015-08" db="EMBL/GenBank/DDBJ databases">
        <authorList>
            <person name="Babu N.S."/>
            <person name="Beckwith C.J."/>
            <person name="Beseler K.G."/>
            <person name="Brison A."/>
            <person name="Carone J.V."/>
            <person name="Caskin T.P."/>
            <person name="Diamond M."/>
            <person name="Durham M.E."/>
            <person name="Foxe J.M."/>
            <person name="Go M."/>
            <person name="Henderson B.A."/>
            <person name="Jones I.B."/>
            <person name="McGettigan J.A."/>
            <person name="Micheletti S.J."/>
            <person name="Nasrallah M.E."/>
            <person name="Ortiz D."/>
            <person name="Piller C.R."/>
            <person name="Privatt S.R."/>
            <person name="Schneider S.L."/>
            <person name="Sharp S."/>
            <person name="Smith T.C."/>
            <person name="Stanton J.D."/>
            <person name="Ullery H.E."/>
            <person name="Wilson R.J."/>
            <person name="Serrano M.G."/>
            <person name="Buck G."/>
            <person name="Lee V."/>
            <person name="Wang Y."/>
            <person name="Carvalho R."/>
            <person name="Voegtly L."/>
            <person name="Shi R."/>
            <person name="Duckworth R."/>
            <person name="Johnson A."/>
            <person name="Loviza R."/>
            <person name="Walstead R."/>
            <person name="Shah Z."/>
            <person name="Kiflezghi M."/>
            <person name="Wade K."/>
            <person name="Ball S.L."/>
            <person name="Bradley K.W."/>
            <person name="Asai D.J."/>
            <person name="Bowman C.A."/>
            <person name="Russell D.A."/>
            <person name="Pope W.H."/>
            <person name="Jacobs-Sera D."/>
            <person name="Hendrix R.W."/>
            <person name="Hatfull G.F."/>
        </authorList>
    </citation>
    <scope>NUCLEOTIDE SEQUENCE [LARGE SCALE GENOMIC DNA]</scope>
    <source>
        <strain evidence="2 3">DSM 27648</strain>
    </source>
</reference>
<evidence type="ECO:0000259" key="1">
    <source>
        <dbReference type="Pfam" id="PF12680"/>
    </source>
</evidence>
<dbReference type="CDD" id="cd00531">
    <property type="entry name" value="NTF2_like"/>
    <property type="match status" value="1"/>
</dbReference>
<feature type="domain" description="SnoaL-like" evidence="1">
    <location>
        <begin position="8"/>
        <end position="120"/>
    </location>
</feature>
<name>A0A0K1QBN0_9BACT</name>
<evidence type="ECO:0000313" key="2">
    <source>
        <dbReference type="EMBL" id="AKV02815.1"/>
    </source>
</evidence>
<accession>A0A0K1QBN0</accession>
<protein>
    <recommendedName>
        <fullName evidence="1">SnoaL-like domain-containing protein</fullName>
    </recommendedName>
</protein>
<proteinExistence type="predicted"/>
<dbReference type="EMBL" id="CP012333">
    <property type="protein sequence ID" value="AKV02815.1"/>
    <property type="molecule type" value="Genomic_DNA"/>
</dbReference>
<dbReference type="STRING" id="1391654.AKJ09_09478"/>
<dbReference type="RefSeq" id="WP_169928339.1">
    <property type="nucleotide sequence ID" value="NZ_CP012333.1"/>
</dbReference>
<evidence type="ECO:0000313" key="3">
    <source>
        <dbReference type="Proteomes" id="UP000064967"/>
    </source>
</evidence>
<dbReference type="Pfam" id="PF12680">
    <property type="entry name" value="SnoaL_2"/>
    <property type="match status" value="1"/>
</dbReference>
<dbReference type="Gene3D" id="3.10.450.50">
    <property type="match status" value="1"/>
</dbReference>
<dbReference type="SUPFAM" id="SSF54427">
    <property type="entry name" value="NTF2-like"/>
    <property type="match status" value="1"/>
</dbReference>
<keyword evidence="3" id="KW-1185">Reference proteome</keyword>
<dbReference type="Proteomes" id="UP000064967">
    <property type="component" value="Chromosome"/>
</dbReference>
<sequence>MARPQDLVRRYLAAVEANDHETLAALLDPTVVHYEYPSRHLPAGAVRDRAAILQRYVHLSELVSSQRFVIEREMVDGDAVALEVTWLCVLAVPHRDHAAGETVTVRFNMFVRVREGRVVDQRNYDCPDILAASLEG</sequence>
<gene>
    <name evidence="2" type="ORF">AKJ09_09478</name>
</gene>
<dbReference type="InterPro" id="IPR032710">
    <property type="entry name" value="NTF2-like_dom_sf"/>
</dbReference>
<organism evidence="2 3">
    <name type="scientific">Labilithrix luteola</name>
    <dbReference type="NCBI Taxonomy" id="1391654"/>
    <lineage>
        <taxon>Bacteria</taxon>
        <taxon>Pseudomonadati</taxon>
        <taxon>Myxococcota</taxon>
        <taxon>Polyangia</taxon>
        <taxon>Polyangiales</taxon>
        <taxon>Labilitrichaceae</taxon>
        <taxon>Labilithrix</taxon>
    </lineage>
</organism>
<dbReference type="InterPro" id="IPR037401">
    <property type="entry name" value="SnoaL-like"/>
</dbReference>